<name>A0ABV5S380_9ACTN</name>
<sequence>MNDIDDLLVELEEQEGIDLTYDALVPRTAHVIEHRYRDPEGTVWLSVANDSKTPVDYLMLTAPDETLDRMAAFLKMRLPVASFEDLRSRARERTESDHGALVRMAIAAEEPDQESIALIRQALHSSDDNLTLAAIEAAGLTGWLHFLDELVALYRRHPESETRALAGRAVQALIGRNPEG</sequence>
<evidence type="ECO:0000313" key="1">
    <source>
        <dbReference type="EMBL" id="MFB9626128.1"/>
    </source>
</evidence>
<proteinExistence type="predicted"/>
<evidence type="ECO:0000313" key="2">
    <source>
        <dbReference type="Proteomes" id="UP001589532"/>
    </source>
</evidence>
<evidence type="ECO:0008006" key="3">
    <source>
        <dbReference type="Google" id="ProtNLM"/>
    </source>
</evidence>
<dbReference type="Proteomes" id="UP001589532">
    <property type="component" value="Unassembled WGS sequence"/>
</dbReference>
<reference evidence="1 2" key="1">
    <citation type="submission" date="2024-09" db="EMBL/GenBank/DDBJ databases">
        <authorList>
            <person name="Sun Q."/>
            <person name="Mori K."/>
        </authorList>
    </citation>
    <scope>NUCLEOTIDE SEQUENCE [LARGE SCALE GENOMIC DNA]</scope>
    <source>
        <strain evidence="1 2">JCM 3143</strain>
    </source>
</reference>
<dbReference type="RefSeq" id="WP_345003392.1">
    <property type="nucleotide sequence ID" value="NZ_BAAAXV010000012.1"/>
</dbReference>
<organism evidence="1 2">
    <name type="scientific">Nonomuraea helvata</name>
    <dbReference type="NCBI Taxonomy" id="37484"/>
    <lineage>
        <taxon>Bacteria</taxon>
        <taxon>Bacillati</taxon>
        <taxon>Actinomycetota</taxon>
        <taxon>Actinomycetes</taxon>
        <taxon>Streptosporangiales</taxon>
        <taxon>Streptosporangiaceae</taxon>
        <taxon>Nonomuraea</taxon>
    </lineage>
</organism>
<dbReference type="EMBL" id="JBHMBW010000021">
    <property type="protein sequence ID" value="MFB9626128.1"/>
    <property type="molecule type" value="Genomic_DNA"/>
</dbReference>
<comment type="caution">
    <text evidence="1">The sequence shown here is derived from an EMBL/GenBank/DDBJ whole genome shotgun (WGS) entry which is preliminary data.</text>
</comment>
<accession>A0ABV5S380</accession>
<keyword evidence="2" id="KW-1185">Reference proteome</keyword>
<gene>
    <name evidence="1" type="ORF">ACFFSA_23840</name>
</gene>
<protein>
    <recommendedName>
        <fullName evidence="3">HEAT repeat domain-containing protein</fullName>
    </recommendedName>
</protein>